<dbReference type="EMBL" id="BJYM01000007">
    <property type="protein sequence ID" value="GEN87149.1"/>
    <property type="molecule type" value="Genomic_DNA"/>
</dbReference>
<comment type="caution">
    <text evidence="3">The sequence shown here is derived from an EMBL/GenBank/DDBJ whole genome shotgun (WGS) entry which is preliminary data.</text>
</comment>
<keyword evidence="2" id="KW-0175">Coiled coil</keyword>
<proteinExistence type="predicted"/>
<evidence type="ECO:0000256" key="2">
    <source>
        <dbReference type="SAM" id="Coils"/>
    </source>
</evidence>
<evidence type="ECO:0000313" key="3">
    <source>
        <dbReference type="EMBL" id="GEN87149.1"/>
    </source>
</evidence>
<dbReference type="SUPFAM" id="SSF140566">
    <property type="entry name" value="FlgN-like"/>
    <property type="match status" value="1"/>
</dbReference>
<name>A0A511ZI79_9BACI</name>
<evidence type="ECO:0000313" key="4">
    <source>
        <dbReference type="Proteomes" id="UP000321558"/>
    </source>
</evidence>
<gene>
    <name evidence="3" type="ORF">OSO01_18880</name>
</gene>
<accession>A0A511ZI79</accession>
<sequence>MSIQLIHAMNDLTATHKDLLELSKRKTETLTNNKLDEFQALLLEEQKLIRQLEKQEQKRQEAVEAWNEEQHHPAESLTITEILNRLTGEEQKMAEAAAVALTDTITELKRQEHLNKALLEESMKFVQLSMELVNPTIGSMNYGTASSEKMSGRSLFDSKA</sequence>
<keyword evidence="4" id="KW-1185">Reference proteome</keyword>
<reference evidence="3 4" key="1">
    <citation type="submission" date="2019-07" db="EMBL/GenBank/DDBJ databases">
        <title>Whole genome shotgun sequence of Oceanobacillus sojae NBRC 105379.</title>
        <authorList>
            <person name="Hosoyama A."/>
            <person name="Uohara A."/>
            <person name="Ohji S."/>
            <person name="Ichikawa N."/>
        </authorList>
    </citation>
    <scope>NUCLEOTIDE SEQUENCE [LARGE SCALE GENOMIC DNA]</scope>
    <source>
        <strain evidence="3 4">NBRC 105379</strain>
    </source>
</reference>
<dbReference type="Proteomes" id="UP000321558">
    <property type="component" value="Unassembled WGS sequence"/>
</dbReference>
<dbReference type="InterPro" id="IPR007809">
    <property type="entry name" value="FlgN-like"/>
</dbReference>
<dbReference type="STRING" id="582851.GCA_900162665_01199"/>
<dbReference type="RefSeq" id="WP_186813609.1">
    <property type="nucleotide sequence ID" value="NZ_BJYM01000007.1"/>
</dbReference>
<evidence type="ECO:0000256" key="1">
    <source>
        <dbReference type="ARBA" id="ARBA00022795"/>
    </source>
</evidence>
<dbReference type="Gene3D" id="1.20.58.300">
    <property type="entry name" value="FlgN-like"/>
    <property type="match status" value="1"/>
</dbReference>
<dbReference type="AlphaFoldDB" id="A0A511ZI79"/>
<dbReference type="GO" id="GO:0044780">
    <property type="term" value="P:bacterial-type flagellum assembly"/>
    <property type="evidence" value="ECO:0007669"/>
    <property type="project" value="InterPro"/>
</dbReference>
<organism evidence="3 4">
    <name type="scientific">Oceanobacillus sojae</name>
    <dbReference type="NCBI Taxonomy" id="582851"/>
    <lineage>
        <taxon>Bacteria</taxon>
        <taxon>Bacillati</taxon>
        <taxon>Bacillota</taxon>
        <taxon>Bacilli</taxon>
        <taxon>Bacillales</taxon>
        <taxon>Bacillaceae</taxon>
        <taxon>Oceanobacillus</taxon>
    </lineage>
</organism>
<keyword evidence="1" id="KW-1005">Bacterial flagellum biogenesis</keyword>
<feature type="coiled-coil region" evidence="2">
    <location>
        <begin position="35"/>
        <end position="69"/>
    </location>
</feature>
<evidence type="ECO:0008006" key="5">
    <source>
        <dbReference type="Google" id="ProtNLM"/>
    </source>
</evidence>
<dbReference type="InterPro" id="IPR036679">
    <property type="entry name" value="FlgN-like_sf"/>
</dbReference>
<protein>
    <recommendedName>
        <fullName evidence="5">Flagellar protein FlgN</fullName>
    </recommendedName>
</protein>
<dbReference type="Pfam" id="PF05130">
    <property type="entry name" value="FlgN"/>
    <property type="match status" value="1"/>
</dbReference>